<evidence type="ECO:0000259" key="7">
    <source>
        <dbReference type="PROSITE" id="PS50850"/>
    </source>
</evidence>
<feature type="transmembrane region" description="Helical" evidence="6">
    <location>
        <begin position="247"/>
        <end position="268"/>
    </location>
</feature>
<gene>
    <name evidence="8" type="ORF">ACFPN2_31140</name>
</gene>
<dbReference type="Gene3D" id="1.20.1250.20">
    <property type="entry name" value="MFS general substrate transporter like domains"/>
    <property type="match status" value="1"/>
</dbReference>
<feature type="transmembrane region" description="Helical" evidence="6">
    <location>
        <begin position="295"/>
        <end position="318"/>
    </location>
</feature>
<evidence type="ECO:0000256" key="6">
    <source>
        <dbReference type="SAM" id="Phobius"/>
    </source>
</evidence>
<dbReference type="PANTHER" id="PTHR42718:SF9">
    <property type="entry name" value="MAJOR FACILITATOR SUPERFAMILY MULTIDRUG TRANSPORTER MFSC"/>
    <property type="match status" value="1"/>
</dbReference>
<feature type="transmembrane region" description="Helical" evidence="6">
    <location>
        <begin position="330"/>
        <end position="350"/>
    </location>
</feature>
<dbReference type="SUPFAM" id="SSF103473">
    <property type="entry name" value="MFS general substrate transporter"/>
    <property type="match status" value="1"/>
</dbReference>
<organism evidence="8 9">
    <name type="scientific">Steroidobacter flavus</name>
    <dbReference type="NCBI Taxonomy" id="1842136"/>
    <lineage>
        <taxon>Bacteria</taxon>
        <taxon>Pseudomonadati</taxon>
        <taxon>Pseudomonadota</taxon>
        <taxon>Gammaproteobacteria</taxon>
        <taxon>Steroidobacterales</taxon>
        <taxon>Steroidobacteraceae</taxon>
        <taxon>Steroidobacter</taxon>
    </lineage>
</organism>
<keyword evidence="2" id="KW-0813">Transport</keyword>
<dbReference type="EMBL" id="JBHSDU010000015">
    <property type="protein sequence ID" value="MFC4313570.1"/>
    <property type="molecule type" value="Genomic_DNA"/>
</dbReference>
<feature type="transmembrane region" description="Helical" evidence="6">
    <location>
        <begin position="116"/>
        <end position="138"/>
    </location>
</feature>
<sequence>MHASSGTDDIDASIQDGTRAASWTPMIVIVLAQIMMIFNISTLQVSMDAIARSLGTAATTLGTAIVTYALVVAALILPGARVAQLIGSRRVFRASVGLFGIGMVVMAASFDVTLMIVAQVIAGMAAAMLVPTLVVLVADNYRGHQQAKALGWLGGAPAMGIVLAFLLAGTLTGWVGWRAMFGLLAALAIALLQFSNKLSAERKPMHVDIDWIGAALAGTAVVLISLGTSHLSSWGTLLARPDAPFSILDLSPAPLMVLIGVFLLQAFISWSRRRRELGQDSLVALEVVAGTSERAAMFSIFIVSALASAITFLIPLYIQVVQGRGSFETALSVIPFSVASFIAAVMVVRLKGRLSPAHIGRYSFLLVTLGLALLGATIRNDWSHSMVIFGMAVAGFGEGALVTLLFNVLVTASPRELAADVGSVRGITNNLATAVGTALAATLLISLLEGSVHYELVHTTELPDEVTAQVDLDSISFVSNARLERVLADTDAAPEHVAEAVRINTEARLLALKATFFALAGCALLAFFPAGALPGYVRDSTKRGASSVKDEHHHPTASSPA</sequence>
<feature type="transmembrane region" description="Helical" evidence="6">
    <location>
        <begin position="386"/>
        <end position="410"/>
    </location>
</feature>
<feature type="transmembrane region" description="Helical" evidence="6">
    <location>
        <begin position="516"/>
        <end position="537"/>
    </location>
</feature>
<evidence type="ECO:0000256" key="1">
    <source>
        <dbReference type="ARBA" id="ARBA00004141"/>
    </source>
</evidence>
<accession>A0ABV8T2P9</accession>
<feature type="transmembrane region" description="Helical" evidence="6">
    <location>
        <begin position="20"/>
        <end position="40"/>
    </location>
</feature>
<name>A0ABV8T2P9_9GAMM</name>
<keyword evidence="3 6" id="KW-0812">Transmembrane</keyword>
<evidence type="ECO:0000313" key="9">
    <source>
        <dbReference type="Proteomes" id="UP001595904"/>
    </source>
</evidence>
<dbReference type="Gene3D" id="1.20.1720.10">
    <property type="entry name" value="Multidrug resistance protein D"/>
    <property type="match status" value="1"/>
</dbReference>
<keyword evidence="4 6" id="KW-1133">Transmembrane helix</keyword>
<evidence type="ECO:0000256" key="3">
    <source>
        <dbReference type="ARBA" id="ARBA00022692"/>
    </source>
</evidence>
<feature type="transmembrane region" description="Helical" evidence="6">
    <location>
        <begin position="175"/>
        <end position="195"/>
    </location>
</feature>
<keyword evidence="9" id="KW-1185">Reference proteome</keyword>
<reference evidence="9" key="1">
    <citation type="journal article" date="2019" name="Int. J. Syst. Evol. Microbiol.">
        <title>The Global Catalogue of Microorganisms (GCM) 10K type strain sequencing project: providing services to taxonomists for standard genome sequencing and annotation.</title>
        <authorList>
            <consortium name="The Broad Institute Genomics Platform"/>
            <consortium name="The Broad Institute Genome Sequencing Center for Infectious Disease"/>
            <person name="Wu L."/>
            <person name="Ma J."/>
        </authorList>
    </citation>
    <scope>NUCLEOTIDE SEQUENCE [LARGE SCALE GENOMIC DNA]</scope>
    <source>
        <strain evidence="9">CGMCC 1.10759</strain>
    </source>
</reference>
<keyword evidence="5 6" id="KW-0472">Membrane</keyword>
<dbReference type="Pfam" id="PF07690">
    <property type="entry name" value="MFS_1"/>
    <property type="match status" value="1"/>
</dbReference>
<dbReference type="InterPro" id="IPR036259">
    <property type="entry name" value="MFS_trans_sf"/>
</dbReference>
<evidence type="ECO:0000256" key="2">
    <source>
        <dbReference type="ARBA" id="ARBA00022448"/>
    </source>
</evidence>
<feature type="transmembrane region" description="Helical" evidence="6">
    <location>
        <begin position="362"/>
        <end position="380"/>
    </location>
</feature>
<evidence type="ECO:0000256" key="5">
    <source>
        <dbReference type="ARBA" id="ARBA00023136"/>
    </source>
</evidence>
<feature type="transmembrane region" description="Helical" evidence="6">
    <location>
        <begin position="91"/>
        <end position="110"/>
    </location>
</feature>
<protein>
    <submittedName>
        <fullName evidence="8">MFS transporter</fullName>
    </submittedName>
</protein>
<dbReference type="PANTHER" id="PTHR42718">
    <property type="entry name" value="MAJOR FACILITATOR SUPERFAMILY MULTIDRUG TRANSPORTER MFSC"/>
    <property type="match status" value="1"/>
</dbReference>
<feature type="transmembrane region" description="Helical" evidence="6">
    <location>
        <begin position="207"/>
        <end position="227"/>
    </location>
</feature>
<comment type="caution">
    <text evidence="8">The sequence shown here is derived from an EMBL/GenBank/DDBJ whole genome shotgun (WGS) entry which is preliminary data.</text>
</comment>
<feature type="domain" description="Major facilitator superfamily (MFS) profile" evidence="7">
    <location>
        <begin position="25"/>
        <end position="538"/>
    </location>
</feature>
<feature type="transmembrane region" description="Helical" evidence="6">
    <location>
        <begin position="431"/>
        <end position="448"/>
    </location>
</feature>
<dbReference type="CDD" id="cd17321">
    <property type="entry name" value="MFS_MMR_MDR_like"/>
    <property type="match status" value="1"/>
</dbReference>
<feature type="transmembrane region" description="Helical" evidence="6">
    <location>
        <begin position="60"/>
        <end position="79"/>
    </location>
</feature>
<evidence type="ECO:0000313" key="8">
    <source>
        <dbReference type="EMBL" id="MFC4313570.1"/>
    </source>
</evidence>
<comment type="subcellular location">
    <subcellularLocation>
        <location evidence="1">Membrane</location>
        <topology evidence="1">Multi-pass membrane protein</topology>
    </subcellularLocation>
</comment>
<proteinExistence type="predicted"/>
<dbReference type="InterPro" id="IPR020846">
    <property type="entry name" value="MFS_dom"/>
</dbReference>
<dbReference type="PROSITE" id="PS50850">
    <property type="entry name" value="MFS"/>
    <property type="match status" value="1"/>
</dbReference>
<dbReference type="InterPro" id="IPR011701">
    <property type="entry name" value="MFS"/>
</dbReference>
<feature type="transmembrane region" description="Helical" evidence="6">
    <location>
        <begin position="150"/>
        <end position="169"/>
    </location>
</feature>
<evidence type="ECO:0000256" key="4">
    <source>
        <dbReference type="ARBA" id="ARBA00022989"/>
    </source>
</evidence>
<dbReference type="Proteomes" id="UP001595904">
    <property type="component" value="Unassembled WGS sequence"/>
</dbReference>
<dbReference type="RefSeq" id="WP_380604003.1">
    <property type="nucleotide sequence ID" value="NZ_JBHSDU010000015.1"/>
</dbReference>